<gene>
    <name evidence="6" type="ORF">CK501_04060</name>
</gene>
<evidence type="ECO:0000256" key="2">
    <source>
        <dbReference type="HAMAP-Rule" id="MF_02087"/>
    </source>
</evidence>
<dbReference type="EMBL" id="NSKD01000001">
    <property type="protein sequence ID" value="PAU82330.1"/>
    <property type="molecule type" value="Genomic_DNA"/>
</dbReference>
<reference evidence="6 7" key="1">
    <citation type="submission" date="2017-08" db="EMBL/GenBank/DDBJ databases">
        <title>Halovibrio sewagensis sp. nov., isolated from wastewater of high salinity.</title>
        <authorList>
            <person name="Dong X."/>
            <person name="Zhang G."/>
        </authorList>
    </citation>
    <scope>NUCLEOTIDE SEQUENCE [LARGE SCALE GENOMIC DNA]</scope>
    <source>
        <strain evidence="6 7">YL5-2</strain>
    </source>
</reference>
<evidence type="ECO:0000313" key="6">
    <source>
        <dbReference type="EMBL" id="PAU82330.1"/>
    </source>
</evidence>
<comment type="function">
    <text evidence="2">Pyridoxal 5'-phosphate (PLP)-binding protein, which is involved in PLP homeostasis.</text>
</comment>
<keyword evidence="7" id="KW-1185">Reference proteome</keyword>
<keyword evidence="1 2" id="KW-0663">Pyridoxal phosphate</keyword>
<evidence type="ECO:0000256" key="1">
    <source>
        <dbReference type="ARBA" id="ARBA00022898"/>
    </source>
</evidence>
<comment type="caution">
    <text evidence="6">The sequence shown here is derived from an EMBL/GenBank/DDBJ whole genome shotgun (WGS) entry which is preliminary data.</text>
</comment>
<dbReference type="NCBIfam" id="TIGR00044">
    <property type="entry name" value="YggS family pyridoxal phosphate-dependent enzyme"/>
    <property type="match status" value="1"/>
</dbReference>
<dbReference type="GO" id="GO:0030170">
    <property type="term" value="F:pyridoxal phosphate binding"/>
    <property type="evidence" value="ECO:0007669"/>
    <property type="project" value="UniProtKB-UniRule"/>
</dbReference>
<dbReference type="CDD" id="cd06824">
    <property type="entry name" value="PLPDE_III_Yggs_like"/>
    <property type="match status" value="1"/>
</dbReference>
<dbReference type="InterPro" id="IPR001608">
    <property type="entry name" value="Ala_racemase_N"/>
</dbReference>
<feature type="modified residue" description="N6-(pyridoxal phosphate)lysine" evidence="2 3">
    <location>
        <position position="36"/>
    </location>
</feature>
<evidence type="ECO:0000256" key="4">
    <source>
        <dbReference type="RuleBase" id="RU004514"/>
    </source>
</evidence>
<dbReference type="Proteomes" id="UP000218896">
    <property type="component" value="Unassembled WGS sequence"/>
</dbReference>
<dbReference type="InterPro" id="IPR011078">
    <property type="entry name" value="PyrdxlP_homeostasis"/>
</dbReference>
<dbReference type="Pfam" id="PF01168">
    <property type="entry name" value="Ala_racemase_N"/>
    <property type="match status" value="1"/>
</dbReference>
<proteinExistence type="inferred from homology"/>
<dbReference type="HAMAP" id="MF_02087">
    <property type="entry name" value="PLP_homeostasis"/>
    <property type="match status" value="1"/>
</dbReference>
<dbReference type="PROSITE" id="PS01211">
    <property type="entry name" value="UPF0001"/>
    <property type="match status" value="1"/>
</dbReference>
<evidence type="ECO:0000256" key="3">
    <source>
        <dbReference type="PIRSR" id="PIRSR004848-1"/>
    </source>
</evidence>
<evidence type="ECO:0000313" key="7">
    <source>
        <dbReference type="Proteomes" id="UP000218896"/>
    </source>
</evidence>
<protein>
    <recommendedName>
        <fullName evidence="2">Pyridoxal phosphate homeostasis protein</fullName>
        <shortName evidence="2">PLP homeostasis protein</shortName>
    </recommendedName>
</protein>
<dbReference type="SUPFAM" id="SSF51419">
    <property type="entry name" value="PLP-binding barrel"/>
    <property type="match status" value="1"/>
</dbReference>
<dbReference type="PIRSF" id="PIRSF004848">
    <property type="entry name" value="YBL036c_PLPDEIII"/>
    <property type="match status" value="1"/>
</dbReference>
<name>A0A2A2FBW0_9GAMM</name>
<dbReference type="OrthoDB" id="9804072at2"/>
<dbReference type="PANTHER" id="PTHR10146:SF14">
    <property type="entry name" value="PYRIDOXAL PHOSPHATE HOMEOSTASIS PROTEIN"/>
    <property type="match status" value="1"/>
</dbReference>
<feature type="domain" description="Alanine racemase N-terminal" evidence="5">
    <location>
        <begin position="8"/>
        <end position="229"/>
    </location>
</feature>
<sequence>MISIAENLEKAATRIRSAAEEAGRDPSGVQLLAVSKTKPAELLREAANAGQKAFGENYIQEALDKIEALSDLPGLEWHFIGPLQSNKTRPVAEHFSWVHSIDRAKVARRLSEQRPEGMAPLNLCIQVNIDDEPTKSGVRPEEVPGLAQELSGLEGCRLRGLMAIPDPANPAAVQRERFRELAGLLAEVRRGVDNGALDTLSMGMSGDLEAAIAEGATIVRLGTALFGPRDYEAQ</sequence>
<comment type="cofactor">
    <cofactor evidence="3">
        <name>pyridoxal 5'-phosphate</name>
        <dbReference type="ChEBI" id="CHEBI:597326"/>
    </cofactor>
</comment>
<dbReference type="PANTHER" id="PTHR10146">
    <property type="entry name" value="PROLINE SYNTHETASE CO-TRANSCRIBED BACTERIAL HOMOLOG PROTEIN"/>
    <property type="match status" value="1"/>
</dbReference>
<dbReference type="FunFam" id="3.20.20.10:FF:000018">
    <property type="entry name" value="Pyridoxal phosphate homeostasis protein"/>
    <property type="match status" value="1"/>
</dbReference>
<evidence type="ECO:0000259" key="5">
    <source>
        <dbReference type="Pfam" id="PF01168"/>
    </source>
</evidence>
<organism evidence="6 7">
    <name type="scientific">Halovibrio salipaludis</name>
    <dbReference type="NCBI Taxonomy" id="2032626"/>
    <lineage>
        <taxon>Bacteria</taxon>
        <taxon>Pseudomonadati</taxon>
        <taxon>Pseudomonadota</taxon>
        <taxon>Gammaproteobacteria</taxon>
        <taxon>Oceanospirillales</taxon>
        <taxon>Halomonadaceae</taxon>
        <taxon>Halovibrio</taxon>
    </lineage>
</organism>
<comment type="similarity">
    <text evidence="2 4">Belongs to the pyridoxal phosphate-binding protein YggS/PROSC family.</text>
</comment>
<dbReference type="InterPro" id="IPR029066">
    <property type="entry name" value="PLP-binding_barrel"/>
</dbReference>
<accession>A0A2A2FBW0</accession>
<dbReference type="AlphaFoldDB" id="A0A2A2FBW0"/>
<dbReference type="Gene3D" id="3.20.20.10">
    <property type="entry name" value="Alanine racemase"/>
    <property type="match status" value="1"/>
</dbReference>
<dbReference type="RefSeq" id="WP_095616424.1">
    <property type="nucleotide sequence ID" value="NZ_NSKD01000001.1"/>
</dbReference>